<gene>
    <name evidence="3" type="ORF">FOZ63_000649</name>
</gene>
<evidence type="ECO:0000256" key="2">
    <source>
        <dbReference type="SAM" id="Phobius"/>
    </source>
</evidence>
<sequence length="207" mass="21586">MTSSPSGGFTPLMELPEVAYSSSTLPTSPGAHNAIVLIVSLLMGAWAAMIVLRSLKAVTILKHLQPGVTNGGEDSAFSDASSEDSSATADAADHHHHHHPIKEPHVLTVPRMSVYAKDFDSITRKHVAQILQASRELRKPSVPIPSLNLCSTLTSVAYVGGKLTVKTSSPCKVHIATGVGASTLDALLNPTSHAGSTGPMGAAERRA</sequence>
<keyword evidence="4" id="KW-1185">Reference proteome</keyword>
<keyword evidence="2" id="KW-0472">Membrane</keyword>
<proteinExistence type="predicted"/>
<feature type="compositionally biased region" description="Low complexity" evidence="1">
    <location>
        <begin position="74"/>
        <end position="90"/>
    </location>
</feature>
<feature type="region of interest" description="Disordered" evidence="1">
    <location>
        <begin position="71"/>
        <end position="104"/>
    </location>
</feature>
<keyword evidence="2" id="KW-0812">Transmembrane</keyword>
<reference evidence="3 4" key="1">
    <citation type="submission" date="2020-04" db="EMBL/GenBank/DDBJ databases">
        <title>Perkinsus olseni comparative genomics.</title>
        <authorList>
            <person name="Bogema D.R."/>
        </authorList>
    </citation>
    <scope>NUCLEOTIDE SEQUENCE [LARGE SCALE GENOMIC DNA]</scope>
    <source>
        <strain evidence="3 4">ATCC PRA-207</strain>
    </source>
</reference>
<evidence type="ECO:0000313" key="3">
    <source>
        <dbReference type="EMBL" id="KAF4734863.1"/>
    </source>
</evidence>
<evidence type="ECO:0008006" key="5">
    <source>
        <dbReference type="Google" id="ProtNLM"/>
    </source>
</evidence>
<organism evidence="3 4">
    <name type="scientific">Perkinsus olseni</name>
    <name type="common">Perkinsus atlanticus</name>
    <dbReference type="NCBI Taxonomy" id="32597"/>
    <lineage>
        <taxon>Eukaryota</taxon>
        <taxon>Sar</taxon>
        <taxon>Alveolata</taxon>
        <taxon>Perkinsozoa</taxon>
        <taxon>Perkinsea</taxon>
        <taxon>Perkinsida</taxon>
        <taxon>Perkinsidae</taxon>
        <taxon>Perkinsus</taxon>
    </lineage>
</organism>
<keyword evidence="2" id="KW-1133">Transmembrane helix</keyword>
<feature type="transmembrane region" description="Helical" evidence="2">
    <location>
        <begin position="31"/>
        <end position="52"/>
    </location>
</feature>
<dbReference type="Proteomes" id="UP000553632">
    <property type="component" value="Unassembled WGS sequence"/>
</dbReference>
<name>A0A7J6SPW9_PEROL</name>
<evidence type="ECO:0000313" key="4">
    <source>
        <dbReference type="Proteomes" id="UP000553632"/>
    </source>
</evidence>
<evidence type="ECO:0000256" key="1">
    <source>
        <dbReference type="SAM" id="MobiDB-lite"/>
    </source>
</evidence>
<feature type="non-terminal residue" evidence="3">
    <location>
        <position position="1"/>
    </location>
</feature>
<accession>A0A7J6SPW9</accession>
<comment type="caution">
    <text evidence="3">The sequence shown here is derived from an EMBL/GenBank/DDBJ whole genome shotgun (WGS) entry which is preliminary data.</text>
</comment>
<protein>
    <recommendedName>
        <fullName evidence="5">Transmembrane protein</fullName>
    </recommendedName>
</protein>
<dbReference type="EMBL" id="JABANO010016620">
    <property type="protein sequence ID" value="KAF4734863.1"/>
    <property type="molecule type" value="Genomic_DNA"/>
</dbReference>
<dbReference type="AlphaFoldDB" id="A0A7J6SPW9"/>